<feature type="compositionally biased region" description="Basic residues" evidence="1">
    <location>
        <begin position="1"/>
        <end position="14"/>
    </location>
</feature>
<evidence type="ECO:0000313" key="2">
    <source>
        <dbReference type="EMBL" id="MBO1868852.1"/>
    </source>
</evidence>
<comment type="caution">
    <text evidence="2">The sequence shown here is derived from an EMBL/GenBank/DDBJ whole genome shotgun (WGS) entry which is preliminary data.</text>
</comment>
<evidence type="ECO:0000256" key="1">
    <source>
        <dbReference type="SAM" id="MobiDB-lite"/>
    </source>
</evidence>
<accession>A0A939S415</accession>
<dbReference type="RefSeq" id="WP_208089190.1">
    <property type="nucleotide sequence ID" value="NZ_CP086136.1"/>
</dbReference>
<gene>
    <name evidence="2" type="ORF">J4G43_51150</name>
</gene>
<dbReference type="AlphaFoldDB" id="A0A939S415"/>
<feature type="compositionally biased region" description="Basic and acidic residues" evidence="1">
    <location>
        <begin position="15"/>
        <end position="28"/>
    </location>
</feature>
<protein>
    <submittedName>
        <fullName evidence="2">Uncharacterized protein</fullName>
    </submittedName>
</protein>
<proteinExistence type="predicted"/>
<sequence length="65" mass="7352">MAKKTKASKNKKSVRREYTKDDVKELRAHSKAKTSVAKLSKLMKRSEGSLRQKARTLGIGLGHQR</sequence>
<dbReference type="EMBL" id="JAGEMI010000001">
    <property type="protein sequence ID" value="MBO1868852.1"/>
    <property type="molecule type" value="Genomic_DNA"/>
</dbReference>
<feature type="region of interest" description="Disordered" evidence="1">
    <location>
        <begin position="46"/>
        <end position="65"/>
    </location>
</feature>
<organism evidence="2">
    <name type="scientific">Bradyrhizobium barranii subsp. barranii</name>
    <dbReference type="NCBI Taxonomy" id="2823807"/>
    <lineage>
        <taxon>Bacteria</taxon>
        <taxon>Pseudomonadati</taxon>
        <taxon>Pseudomonadota</taxon>
        <taxon>Alphaproteobacteria</taxon>
        <taxon>Hyphomicrobiales</taxon>
        <taxon>Nitrobacteraceae</taxon>
        <taxon>Bradyrhizobium</taxon>
        <taxon>Bradyrhizobium barranii</taxon>
    </lineage>
</organism>
<feature type="region of interest" description="Disordered" evidence="1">
    <location>
        <begin position="1"/>
        <end position="36"/>
    </location>
</feature>
<reference evidence="2" key="1">
    <citation type="submission" date="2021-03" db="EMBL/GenBank/DDBJ databases">
        <title>Whole Genome Sequence of Bradyrhizobium sp. Strain 144S4.</title>
        <authorList>
            <person name="Bromfield E.S.P."/>
            <person name="Cloutier S."/>
        </authorList>
    </citation>
    <scope>NUCLEOTIDE SEQUENCE [LARGE SCALE GENOMIC DNA]</scope>
    <source>
        <strain evidence="2">144S4</strain>
    </source>
</reference>
<name>A0A939S415_9BRAD</name>